<dbReference type="GO" id="GO:0052689">
    <property type="term" value="F:carboxylic ester hydrolase activity"/>
    <property type="evidence" value="ECO:0007669"/>
    <property type="project" value="TreeGrafter"/>
</dbReference>
<comment type="similarity">
    <text evidence="1">Belongs to the AB hydrolase superfamily.</text>
</comment>
<dbReference type="PANTHER" id="PTHR46118:SF4">
    <property type="entry name" value="PROTEIN ABHD11"/>
    <property type="match status" value="1"/>
</dbReference>
<protein>
    <submittedName>
        <fullName evidence="4">Alpha/Beta hydrolase protein</fullName>
    </submittedName>
</protein>
<dbReference type="SUPFAM" id="SSF53474">
    <property type="entry name" value="alpha/beta-Hydrolases"/>
    <property type="match status" value="1"/>
</dbReference>
<dbReference type="Gene3D" id="3.40.50.1820">
    <property type="entry name" value="alpha/beta hydrolase"/>
    <property type="match status" value="1"/>
</dbReference>
<proteinExistence type="inferred from homology"/>
<evidence type="ECO:0000256" key="2">
    <source>
        <dbReference type="ARBA" id="ARBA00022801"/>
    </source>
</evidence>
<dbReference type="PANTHER" id="PTHR46118">
    <property type="entry name" value="PROTEIN ABHD11"/>
    <property type="match status" value="1"/>
</dbReference>
<evidence type="ECO:0000313" key="4">
    <source>
        <dbReference type="EMBL" id="KAF2452327.1"/>
    </source>
</evidence>
<accession>A0A6A6NLG1</accession>
<gene>
    <name evidence="4" type="ORF">BDY21DRAFT_375664</name>
</gene>
<dbReference type="InterPro" id="IPR000073">
    <property type="entry name" value="AB_hydrolase_1"/>
</dbReference>
<dbReference type="OrthoDB" id="8119704at2759"/>
<evidence type="ECO:0000259" key="3">
    <source>
        <dbReference type="Pfam" id="PF00561"/>
    </source>
</evidence>
<keyword evidence="2 4" id="KW-0378">Hydrolase</keyword>
<sequence>MEDEVSVRIPPPACFRPAQLRTASSSTKPLDLAFDLHEPPPDRKRGDGSGPIVFLHGLFGSKKNNRTMSKVLARDLGRPVYAVDLRNHGDSPHDPLHNYTALALDVENFLRTHSLRSSTLIGHSMGAKAAMTVALRSALPSSSSYSPSPSSSSASSEDAGPSVAALVAIDNAPVDAALKSDFAQYVRGMRLVEDARVTRQKDADALLAPYAPQLPVRQFLLTNLVRPRGAPPDAPLKFRIPVRTLAAALDDMSDFPFKDPSEARWVGPALFVRGTKSHYVADDVLPVVGEFFPRFELADVESGHWVVSENPEGFRSGEF</sequence>
<feature type="domain" description="AB hydrolase-1" evidence="3">
    <location>
        <begin position="51"/>
        <end position="311"/>
    </location>
</feature>
<organism evidence="4 5">
    <name type="scientific">Lineolata rhizophorae</name>
    <dbReference type="NCBI Taxonomy" id="578093"/>
    <lineage>
        <taxon>Eukaryota</taxon>
        <taxon>Fungi</taxon>
        <taxon>Dikarya</taxon>
        <taxon>Ascomycota</taxon>
        <taxon>Pezizomycotina</taxon>
        <taxon>Dothideomycetes</taxon>
        <taxon>Dothideomycetes incertae sedis</taxon>
        <taxon>Lineolatales</taxon>
        <taxon>Lineolataceae</taxon>
        <taxon>Lineolata</taxon>
    </lineage>
</organism>
<dbReference type="GO" id="GO:0005739">
    <property type="term" value="C:mitochondrion"/>
    <property type="evidence" value="ECO:0007669"/>
    <property type="project" value="TreeGrafter"/>
</dbReference>
<dbReference type="Proteomes" id="UP000799766">
    <property type="component" value="Unassembled WGS sequence"/>
</dbReference>
<keyword evidence="5" id="KW-1185">Reference proteome</keyword>
<name>A0A6A6NLG1_9PEZI</name>
<dbReference type="InterPro" id="IPR029058">
    <property type="entry name" value="AB_hydrolase_fold"/>
</dbReference>
<dbReference type="AlphaFoldDB" id="A0A6A6NLG1"/>
<dbReference type="EMBL" id="MU001712">
    <property type="protein sequence ID" value="KAF2452327.1"/>
    <property type="molecule type" value="Genomic_DNA"/>
</dbReference>
<evidence type="ECO:0000256" key="1">
    <source>
        <dbReference type="ARBA" id="ARBA00008645"/>
    </source>
</evidence>
<dbReference type="Pfam" id="PF00561">
    <property type="entry name" value="Abhydrolase_1"/>
    <property type="match status" value="1"/>
</dbReference>
<reference evidence="4" key="1">
    <citation type="journal article" date="2020" name="Stud. Mycol.">
        <title>101 Dothideomycetes genomes: a test case for predicting lifestyles and emergence of pathogens.</title>
        <authorList>
            <person name="Haridas S."/>
            <person name="Albert R."/>
            <person name="Binder M."/>
            <person name="Bloem J."/>
            <person name="Labutti K."/>
            <person name="Salamov A."/>
            <person name="Andreopoulos B."/>
            <person name="Baker S."/>
            <person name="Barry K."/>
            <person name="Bills G."/>
            <person name="Bluhm B."/>
            <person name="Cannon C."/>
            <person name="Castanera R."/>
            <person name="Culley D."/>
            <person name="Daum C."/>
            <person name="Ezra D."/>
            <person name="Gonzalez J."/>
            <person name="Henrissat B."/>
            <person name="Kuo A."/>
            <person name="Liang C."/>
            <person name="Lipzen A."/>
            <person name="Lutzoni F."/>
            <person name="Magnuson J."/>
            <person name="Mondo S."/>
            <person name="Nolan M."/>
            <person name="Ohm R."/>
            <person name="Pangilinan J."/>
            <person name="Park H.-J."/>
            <person name="Ramirez L."/>
            <person name="Alfaro M."/>
            <person name="Sun H."/>
            <person name="Tritt A."/>
            <person name="Yoshinaga Y."/>
            <person name="Zwiers L.-H."/>
            <person name="Turgeon B."/>
            <person name="Goodwin S."/>
            <person name="Spatafora J."/>
            <person name="Crous P."/>
            <person name="Grigoriev I."/>
        </authorList>
    </citation>
    <scope>NUCLEOTIDE SEQUENCE</scope>
    <source>
        <strain evidence="4">ATCC 16933</strain>
    </source>
</reference>
<evidence type="ECO:0000313" key="5">
    <source>
        <dbReference type="Proteomes" id="UP000799766"/>
    </source>
</evidence>